<comment type="caution">
    <text evidence="1">The sequence shown here is derived from an EMBL/GenBank/DDBJ whole genome shotgun (WGS) entry which is preliminary data.</text>
</comment>
<keyword evidence="1" id="KW-0496">Mitochondrion</keyword>
<geneLocation type="mitochondrion" evidence="1"/>
<name>A0A117NFU4_PICGL</name>
<organism evidence="1">
    <name type="scientific">Picea glauca</name>
    <name type="common">White spruce</name>
    <name type="synonym">Pinus glauca</name>
    <dbReference type="NCBI Taxonomy" id="3330"/>
    <lineage>
        <taxon>Eukaryota</taxon>
        <taxon>Viridiplantae</taxon>
        <taxon>Streptophyta</taxon>
        <taxon>Embryophyta</taxon>
        <taxon>Tracheophyta</taxon>
        <taxon>Spermatophyta</taxon>
        <taxon>Pinopsida</taxon>
        <taxon>Pinidae</taxon>
        <taxon>Conifers I</taxon>
        <taxon>Pinales</taxon>
        <taxon>Pinaceae</taxon>
        <taxon>Picea</taxon>
    </lineage>
</organism>
<accession>A0A117NFU4</accession>
<dbReference type="EMBL" id="LKAM01000017">
    <property type="protein sequence ID" value="KUM45710.1"/>
    <property type="molecule type" value="Genomic_DNA"/>
</dbReference>
<dbReference type="AlphaFoldDB" id="A0A117NFU4"/>
<reference evidence="1" key="1">
    <citation type="journal article" date="2015" name="Genome Biol. Evol.">
        <title>Organellar Genomes of White Spruce (Picea glauca): Assembly and Annotation.</title>
        <authorList>
            <person name="Jackman S.D."/>
            <person name="Warren R.L."/>
            <person name="Gibb E.A."/>
            <person name="Vandervalk B.P."/>
            <person name="Mohamadi H."/>
            <person name="Chu J."/>
            <person name="Raymond A."/>
            <person name="Pleasance S."/>
            <person name="Coope R."/>
            <person name="Wildung M.R."/>
            <person name="Ritland C.E."/>
            <person name="Bousquet J."/>
            <person name="Jones S.J."/>
            <person name="Bohlmann J."/>
            <person name="Birol I."/>
        </authorList>
    </citation>
    <scope>NUCLEOTIDE SEQUENCE [LARGE SCALE GENOMIC DNA]</scope>
    <source>
        <tissue evidence="1">Flushing bud</tissue>
    </source>
</reference>
<proteinExistence type="predicted"/>
<sequence>MCVPTGVQGWDLHIGATRCTIKIGNKPGPLVKLKPLYPYKVYLCPKSSIWMYDLDFHYFGGIY</sequence>
<gene>
    <name evidence="1" type="ORF">ABT39_MTgene2547</name>
</gene>
<evidence type="ECO:0000313" key="1">
    <source>
        <dbReference type="EMBL" id="KUM45710.1"/>
    </source>
</evidence>
<protein>
    <submittedName>
        <fullName evidence="1">Uncharacterized protein</fullName>
    </submittedName>
</protein>